<proteinExistence type="predicted"/>
<organism evidence="1 2">
    <name type="scientific">Aspergillus keveii</name>
    <dbReference type="NCBI Taxonomy" id="714993"/>
    <lineage>
        <taxon>Eukaryota</taxon>
        <taxon>Fungi</taxon>
        <taxon>Dikarya</taxon>
        <taxon>Ascomycota</taxon>
        <taxon>Pezizomycotina</taxon>
        <taxon>Eurotiomycetes</taxon>
        <taxon>Eurotiomycetidae</taxon>
        <taxon>Eurotiales</taxon>
        <taxon>Aspergillaceae</taxon>
        <taxon>Aspergillus</taxon>
        <taxon>Aspergillus subgen. Nidulantes</taxon>
    </lineage>
</organism>
<dbReference type="PANTHER" id="PTHR42085">
    <property type="entry name" value="F-BOX DOMAIN-CONTAINING PROTEIN"/>
    <property type="match status" value="1"/>
</dbReference>
<reference evidence="1 2" key="1">
    <citation type="submission" date="2024-07" db="EMBL/GenBank/DDBJ databases">
        <title>Section-level genome sequencing and comparative genomics of Aspergillus sections Usti and Cavernicolus.</title>
        <authorList>
            <consortium name="Lawrence Berkeley National Laboratory"/>
            <person name="Nybo J.L."/>
            <person name="Vesth T.C."/>
            <person name="Theobald S."/>
            <person name="Frisvad J.C."/>
            <person name="Larsen T.O."/>
            <person name="Kjaerboelling I."/>
            <person name="Rothschild-Mancinelli K."/>
            <person name="Lyhne E.K."/>
            <person name="Kogle M.E."/>
            <person name="Barry K."/>
            <person name="Clum A."/>
            <person name="Na H."/>
            <person name="Ledsgaard L."/>
            <person name="Lin J."/>
            <person name="Lipzen A."/>
            <person name="Kuo A."/>
            <person name="Riley R."/>
            <person name="Mondo S."/>
            <person name="Labutti K."/>
            <person name="Haridas S."/>
            <person name="Pangalinan J."/>
            <person name="Salamov A.A."/>
            <person name="Simmons B.A."/>
            <person name="Magnuson J.K."/>
            <person name="Chen J."/>
            <person name="Drula E."/>
            <person name="Henrissat B."/>
            <person name="Wiebenga A."/>
            <person name="Lubbers R.J."/>
            <person name="Gomes A.C."/>
            <person name="Makela M.R."/>
            <person name="Stajich J."/>
            <person name="Grigoriev I.V."/>
            <person name="Mortensen U.H."/>
            <person name="De Vries R.P."/>
            <person name="Baker S.E."/>
            <person name="Andersen M.R."/>
        </authorList>
    </citation>
    <scope>NUCLEOTIDE SEQUENCE [LARGE SCALE GENOMIC DNA]</scope>
    <source>
        <strain evidence="1 2">CBS 209.92</strain>
    </source>
</reference>
<evidence type="ECO:0000313" key="2">
    <source>
        <dbReference type="Proteomes" id="UP001610563"/>
    </source>
</evidence>
<sequence length="359" mass="41269">MGFSAMDKSHRQYETPSRFLLLPPEIRLQVYRHLLSSTCLTHGQRPITRISTKHKLMKPAPNSLAILRSCRSINREIGSFWIGQVLFAFERVHDLLEKLSSVPRGVVEQIRHIRVGSQPILLLPPPDYRNKVLVKLVWALKLLPGLRLGTLTVLGDYGPEVAYITIDGLVNYGNEWRELRYITGDSRMLGFRRVQFYHQILYARKPQPSTWSRVMAERDGVDSGAAVAIYRSTQANTPGTVINPQNRQRFEQELQPGESVESFGVGEDPELMHEDNARKELLVIVRRGEHAKIIEDTTVPFHKDDIRQVFGVMTWPEIKERYDWQPSDSEDEVGSEEEQGLVEYDSYVDVNEYTIMPLD</sequence>
<dbReference type="PANTHER" id="PTHR42085:SF1">
    <property type="entry name" value="F-BOX DOMAIN-CONTAINING PROTEIN"/>
    <property type="match status" value="1"/>
</dbReference>
<evidence type="ECO:0008006" key="3">
    <source>
        <dbReference type="Google" id="ProtNLM"/>
    </source>
</evidence>
<dbReference type="EMBL" id="JBFTWV010000036">
    <property type="protein sequence ID" value="KAL2795341.1"/>
    <property type="molecule type" value="Genomic_DNA"/>
</dbReference>
<evidence type="ECO:0000313" key="1">
    <source>
        <dbReference type="EMBL" id="KAL2795341.1"/>
    </source>
</evidence>
<keyword evidence="2" id="KW-1185">Reference proteome</keyword>
<gene>
    <name evidence="1" type="ORF">BJX66DRAFT_302310</name>
</gene>
<dbReference type="InterPro" id="IPR038883">
    <property type="entry name" value="AN11006-like"/>
</dbReference>
<name>A0ABR4G8M2_9EURO</name>
<comment type="caution">
    <text evidence="1">The sequence shown here is derived from an EMBL/GenBank/DDBJ whole genome shotgun (WGS) entry which is preliminary data.</text>
</comment>
<protein>
    <recommendedName>
        <fullName evidence="3">F-box domain protein</fullName>
    </recommendedName>
</protein>
<accession>A0ABR4G8M2</accession>
<dbReference type="Proteomes" id="UP001610563">
    <property type="component" value="Unassembled WGS sequence"/>
</dbReference>